<name>A0A6I9SXH0_SESIN</name>
<evidence type="ECO:0000256" key="2">
    <source>
        <dbReference type="ARBA" id="ARBA00022670"/>
    </source>
</evidence>
<dbReference type="RefSeq" id="XP_011074270.1">
    <property type="nucleotide sequence ID" value="XM_011075968.2"/>
</dbReference>
<keyword evidence="3" id="KW-0833">Ubl conjugation pathway</keyword>
<feature type="compositionally biased region" description="Polar residues" evidence="6">
    <location>
        <begin position="768"/>
        <end position="780"/>
    </location>
</feature>
<dbReference type="KEGG" id="sind:105159038"/>
<keyword evidence="8" id="KW-1185">Reference proteome</keyword>
<accession>A0A6I9SXH0</accession>
<dbReference type="InterPro" id="IPR003653">
    <property type="entry name" value="Peptidase_C48_C"/>
</dbReference>
<dbReference type="GO" id="GO:0006508">
    <property type="term" value="P:proteolysis"/>
    <property type="evidence" value="ECO:0007669"/>
    <property type="project" value="UniProtKB-KW"/>
</dbReference>
<dbReference type="Pfam" id="PF25352">
    <property type="entry name" value="PH_ULP"/>
    <property type="match status" value="1"/>
</dbReference>
<dbReference type="FunFam" id="3.30.310.130:FF:000006">
    <property type="entry name" value="Probable ubiquitin-like-specific protease 2B"/>
    <property type="match status" value="1"/>
</dbReference>
<dbReference type="InterPro" id="IPR057375">
    <property type="entry name" value="ULP2A/B_PH"/>
</dbReference>
<dbReference type="FunCoup" id="A0A6I9SXH0">
    <property type="interactions" value="2486"/>
</dbReference>
<dbReference type="Proteomes" id="UP000504604">
    <property type="component" value="Linkage group LG3"/>
</dbReference>
<feature type="region of interest" description="Disordered" evidence="6">
    <location>
        <begin position="751"/>
        <end position="786"/>
    </location>
</feature>
<comment type="function">
    <text evidence="5">Protease that catalyzes two essential functions in the SUMO pathway: processing of full-length SUMOs to their mature forms and deconjugation of SUMO from targeted proteins.</text>
</comment>
<evidence type="ECO:0000256" key="3">
    <source>
        <dbReference type="ARBA" id="ARBA00022786"/>
    </source>
</evidence>
<keyword evidence="4" id="KW-0378">Hydrolase</keyword>
<evidence type="ECO:0000256" key="5">
    <source>
        <dbReference type="ARBA" id="ARBA00057729"/>
    </source>
</evidence>
<dbReference type="Gene3D" id="3.30.310.130">
    <property type="entry name" value="Ubiquitin-related"/>
    <property type="match status" value="1"/>
</dbReference>
<feature type="domain" description="Ubiquitin-like protease family profile" evidence="7">
    <location>
        <begin position="367"/>
        <end position="560"/>
    </location>
</feature>
<evidence type="ECO:0000256" key="6">
    <source>
        <dbReference type="SAM" id="MobiDB-lite"/>
    </source>
</evidence>
<keyword evidence="2 9" id="KW-0645">Protease</keyword>
<evidence type="ECO:0000256" key="1">
    <source>
        <dbReference type="ARBA" id="ARBA00005234"/>
    </source>
</evidence>
<dbReference type="Gene3D" id="1.10.418.20">
    <property type="match status" value="1"/>
</dbReference>
<dbReference type="InParanoid" id="A0A6I9SXH0"/>
<dbReference type="Pfam" id="PF02902">
    <property type="entry name" value="Peptidase_C48"/>
    <property type="match status" value="1"/>
</dbReference>
<dbReference type="GeneID" id="105159038"/>
<dbReference type="PANTHER" id="PTHR47764">
    <property type="entry name" value="UBIQUITIN-LIKE-SPECIFIC PROTEASE 2B-RELATED"/>
    <property type="match status" value="1"/>
</dbReference>
<evidence type="ECO:0000313" key="9">
    <source>
        <dbReference type="RefSeq" id="XP_011074270.1"/>
    </source>
</evidence>
<reference evidence="9" key="1">
    <citation type="submission" date="2025-08" db="UniProtKB">
        <authorList>
            <consortium name="RefSeq"/>
        </authorList>
    </citation>
    <scope>IDENTIFICATION</scope>
</reference>
<dbReference type="AlphaFoldDB" id="A0A6I9SXH0"/>
<comment type="similarity">
    <text evidence="1">Belongs to the peptidase C48 family.</text>
</comment>
<evidence type="ECO:0000313" key="8">
    <source>
        <dbReference type="Proteomes" id="UP000504604"/>
    </source>
</evidence>
<gene>
    <name evidence="9" type="primary">LOC105159038</name>
</gene>
<dbReference type="OrthoDB" id="442460at2759"/>
<dbReference type="SUPFAM" id="SSF54001">
    <property type="entry name" value="Cysteine proteinases"/>
    <property type="match status" value="1"/>
</dbReference>
<organism evidence="8 9">
    <name type="scientific">Sesamum indicum</name>
    <name type="common">Oriental sesame</name>
    <name type="synonym">Sesamum orientale</name>
    <dbReference type="NCBI Taxonomy" id="4182"/>
    <lineage>
        <taxon>Eukaryota</taxon>
        <taxon>Viridiplantae</taxon>
        <taxon>Streptophyta</taxon>
        <taxon>Embryophyta</taxon>
        <taxon>Tracheophyta</taxon>
        <taxon>Spermatophyta</taxon>
        <taxon>Magnoliopsida</taxon>
        <taxon>eudicotyledons</taxon>
        <taxon>Gunneridae</taxon>
        <taxon>Pentapetalae</taxon>
        <taxon>asterids</taxon>
        <taxon>lamiids</taxon>
        <taxon>Lamiales</taxon>
        <taxon>Pedaliaceae</taxon>
        <taxon>Sesamum</taxon>
    </lineage>
</organism>
<dbReference type="PROSITE" id="PS50600">
    <property type="entry name" value="ULP_PROTEASE"/>
    <property type="match status" value="1"/>
</dbReference>
<dbReference type="GO" id="GO:0008234">
    <property type="term" value="F:cysteine-type peptidase activity"/>
    <property type="evidence" value="ECO:0007669"/>
    <property type="project" value="InterPro"/>
</dbReference>
<dbReference type="InterPro" id="IPR038765">
    <property type="entry name" value="Papain-like_cys_pep_sf"/>
</dbReference>
<proteinExistence type="inferred from homology"/>
<feature type="region of interest" description="Disordered" evidence="6">
    <location>
        <begin position="856"/>
        <end position="904"/>
    </location>
</feature>
<protein>
    <submittedName>
        <fullName evidence="9">Probable ubiquitin-like-specific protease 2B isoform X1</fullName>
    </submittedName>
</protein>
<sequence>MTETKRMKSPRKSLDVFEFKEEEDELTTEMAVEKFAHKFGNPNDRDGEHAIQDHVPGTELQSKENGTGICGATDAVNIDYKHGAIETEDYAKELPKMSHVLQNDCITHVHDAENKSNTIEYARIFAGMECSSSSGATVQLEDHSNCVFPMSSCNDKSVHLSSDAYETMNERSPSAITNNNASSDGPSPDNCFSGWNLGDGRVEIVLYADYITYCGKHYLDCVVSFSRCSVEARSRTIYGDEGAFHIHVEIKDIVKIESQWSARYEAGTINIYFISKDAAHDDFVRDASGLQELKFPAVDSSWYEKQEAIESLDVRYKALWNVLLDTGMEKCSALPEEEAKMLTRSYFPNFDKPFEDVVYPKGDPDAVSISKRDVDLLLPDTFVNDTIIDFYIKYLKTRQNAEDRSKFHFFNSFFFRKLADLDKDPSSAFDGKAAFQRVRKWTRKVNLLEKDFIIIPVNYNYHWSLIVICYFGEVASYEDVDNKTVRVPCILHMDSFRGNHAGLKDLIQSYLWEEWKERQKGTGDDLYSKFRNLKFIPLELPQQQNLYDCGLFLLHYVELFLEEVPPNFSIYKITPSSKFLQADWFPPGEASMKRAHIERLINGLLDTQSEDCCPPGGNGMHFSPEGPNCALGYENGVEFSAKSSPLRGCHESSLHHVEHGIEMTLLPASSIRNAQCNHSSGLVLKELFKQASASETFDRAAWGAFGGRASLHEFKRPVPLSEEEVEVDECFVPTELSEPVFQQLDGVTPEAPVFPHSSGDFRLEPVRQPTSENDAASPVTSGDLLSAEDSRGLVEIGDQNGDSFFMKHLPGFCQEANQLQPNHGSSHESLVFRPALTSDEKLDASEHENPFQIVDSKDDTLASKYGGQESQTESDEQRAAKRIRITPHNSEEDVAGSLSKDLHL</sequence>
<evidence type="ECO:0000259" key="7">
    <source>
        <dbReference type="PROSITE" id="PS50600"/>
    </source>
</evidence>
<evidence type="ECO:0000256" key="4">
    <source>
        <dbReference type="ARBA" id="ARBA00022801"/>
    </source>
</evidence>
<dbReference type="PANTHER" id="PTHR47764:SF2">
    <property type="entry name" value="UBIQUITIN-LIKE PROTEASE FAMILY PROFILE DOMAIN-CONTAINING PROTEIN"/>
    <property type="match status" value="1"/>
</dbReference>